<dbReference type="PANTHER" id="PTHR43651">
    <property type="entry name" value="1,4-ALPHA-GLUCAN-BRANCHING ENZYME"/>
    <property type="match status" value="1"/>
</dbReference>
<evidence type="ECO:0000259" key="17">
    <source>
        <dbReference type="SMART" id="SM00642"/>
    </source>
</evidence>
<evidence type="ECO:0000256" key="9">
    <source>
        <dbReference type="ARBA" id="ARBA00022741"/>
    </source>
</evidence>
<feature type="compositionally biased region" description="Acidic residues" evidence="16">
    <location>
        <begin position="1305"/>
        <end position="1325"/>
    </location>
</feature>
<comment type="similarity">
    <text evidence="4 15">Belongs to the glycosyl hydrolase 13 family. GlgB subfamily.</text>
</comment>
<dbReference type="InterPro" id="IPR044143">
    <property type="entry name" value="GlgB_N_E_set_prok"/>
</dbReference>
<evidence type="ECO:0000256" key="15">
    <source>
        <dbReference type="HAMAP-Rule" id="MF_00685"/>
    </source>
</evidence>
<dbReference type="Gene3D" id="3.20.20.80">
    <property type="entry name" value="Glycosidases"/>
    <property type="match status" value="1"/>
</dbReference>
<organism evidence="18 19">
    <name type="scientific">Ornithinicoccus hortensis</name>
    <dbReference type="NCBI Taxonomy" id="82346"/>
    <lineage>
        <taxon>Bacteria</taxon>
        <taxon>Bacillati</taxon>
        <taxon>Actinomycetota</taxon>
        <taxon>Actinomycetes</taxon>
        <taxon>Micrococcales</taxon>
        <taxon>Intrasporangiaceae</taxon>
        <taxon>Ornithinicoccus</taxon>
    </lineage>
</organism>
<keyword evidence="8 15" id="KW-0808">Transferase</keyword>
<evidence type="ECO:0000256" key="7">
    <source>
        <dbReference type="ARBA" id="ARBA00022676"/>
    </source>
</evidence>
<dbReference type="NCBIfam" id="NF008967">
    <property type="entry name" value="PRK12313.1"/>
    <property type="match status" value="1"/>
</dbReference>
<keyword evidence="11" id="KW-0067">ATP-binding</keyword>
<dbReference type="Pfam" id="PF02806">
    <property type="entry name" value="Alpha-amylase_C"/>
    <property type="match status" value="1"/>
</dbReference>
<dbReference type="FunFam" id="3.20.20.80:FF:000003">
    <property type="entry name" value="1,4-alpha-glucan branching enzyme GlgB"/>
    <property type="match status" value="1"/>
</dbReference>
<dbReference type="FunFam" id="2.60.40.10:FF:000169">
    <property type="entry name" value="1,4-alpha-glucan branching enzyme GlgB"/>
    <property type="match status" value="1"/>
</dbReference>
<dbReference type="SUPFAM" id="SSF81296">
    <property type="entry name" value="E set domains"/>
    <property type="match status" value="2"/>
</dbReference>
<evidence type="ECO:0000256" key="1">
    <source>
        <dbReference type="ARBA" id="ARBA00000826"/>
    </source>
</evidence>
<feature type="domain" description="Glycosyl hydrolase family 13 catalytic" evidence="17">
    <location>
        <begin position="826"/>
        <end position="1167"/>
    </location>
</feature>
<dbReference type="InterPro" id="IPR013783">
    <property type="entry name" value="Ig-like_fold"/>
</dbReference>
<dbReference type="InterPro" id="IPR004193">
    <property type="entry name" value="Glyco_hydro_13_N"/>
</dbReference>
<comment type="catalytic activity">
    <reaction evidence="14">
        <text>D-maltose + ATP = alpha-maltose 1-phosphate + ADP + H(+)</text>
        <dbReference type="Rhea" id="RHEA:31915"/>
        <dbReference type="ChEBI" id="CHEBI:15378"/>
        <dbReference type="ChEBI" id="CHEBI:17306"/>
        <dbReference type="ChEBI" id="CHEBI:30616"/>
        <dbReference type="ChEBI" id="CHEBI:63576"/>
        <dbReference type="ChEBI" id="CHEBI:456216"/>
        <dbReference type="EC" id="2.7.1.175"/>
    </reaction>
</comment>
<dbReference type="NCBIfam" id="TIGR01515">
    <property type="entry name" value="branching_enzym"/>
    <property type="match status" value="1"/>
</dbReference>
<dbReference type="EC" id="2.4.1.18" evidence="15"/>
<dbReference type="InterPro" id="IPR006048">
    <property type="entry name" value="A-amylase/branching_C"/>
</dbReference>
<keyword evidence="7 15" id="KW-0328">Glycosyltransferase</keyword>
<dbReference type="GO" id="GO:0016301">
    <property type="term" value="F:kinase activity"/>
    <property type="evidence" value="ECO:0007669"/>
    <property type="project" value="UniProtKB-KW"/>
</dbReference>
<name>A0A542YV44_9MICO</name>
<feature type="compositionally biased region" description="Low complexity" evidence="16">
    <location>
        <begin position="481"/>
        <end position="548"/>
    </location>
</feature>
<feature type="region of interest" description="Disordered" evidence="16">
    <location>
        <begin position="1299"/>
        <end position="1333"/>
    </location>
</feature>
<dbReference type="SMART" id="SM00642">
    <property type="entry name" value="Aamy"/>
    <property type="match status" value="1"/>
</dbReference>
<evidence type="ECO:0000313" key="19">
    <source>
        <dbReference type="Proteomes" id="UP000319516"/>
    </source>
</evidence>
<dbReference type="CDD" id="cd02855">
    <property type="entry name" value="E_set_GBE_prok_N"/>
    <property type="match status" value="1"/>
</dbReference>
<dbReference type="InterPro" id="IPR006047">
    <property type="entry name" value="GH13_cat_dom"/>
</dbReference>
<protein>
    <recommendedName>
        <fullName evidence="15">1,4-alpha-glucan branching enzyme GlgB</fullName>
        <ecNumber evidence="15">2.4.1.18</ecNumber>
    </recommendedName>
    <alternativeName>
        <fullName evidence="15">1,4-alpha-D-glucan:1,4-alpha-D-glucan 6-glucosyl-transferase</fullName>
    </alternativeName>
    <alternativeName>
        <fullName evidence="15">Alpha-(1-&gt;4)-glucan branching enzyme</fullName>
    </alternativeName>
    <alternativeName>
        <fullName evidence="15">Glycogen branching enzyme</fullName>
        <shortName evidence="15">BE</shortName>
    </alternativeName>
</protein>
<evidence type="ECO:0000256" key="14">
    <source>
        <dbReference type="ARBA" id="ARBA00049067"/>
    </source>
</evidence>
<keyword evidence="19" id="KW-1185">Reference proteome</keyword>
<dbReference type="SUPFAM" id="SSF56112">
    <property type="entry name" value="Protein kinase-like (PK-like)"/>
    <property type="match status" value="1"/>
</dbReference>
<dbReference type="Pfam" id="PF00128">
    <property type="entry name" value="Alpha-amylase"/>
    <property type="match status" value="1"/>
</dbReference>
<keyword evidence="13 15" id="KW-0119">Carbohydrate metabolism</keyword>
<dbReference type="NCBIfam" id="NF003811">
    <property type="entry name" value="PRK05402.1"/>
    <property type="match status" value="1"/>
</dbReference>
<evidence type="ECO:0000256" key="4">
    <source>
        <dbReference type="ARBA" id="ARBA00009000"/>
    </source>
</evidence>
<dbReference type="UniPathway" id="UPA00164"/>
<dbReference type="SUPFAM" id="SSF51445">
    <property type="entry name" value="(Trans)glycosidases"/>
    <property type="match status" value="1"/>
</dbReference>
<dbReference type="InterPro" id="IPR013780">
    <property type="entry name" value="Glyco_hydro_b"/>
</dbReference>
<dbReference type="SUPFAM" id="SSF51011">
    <property type="entry name" value="Glycosyl hydrolase domain"/>
    <property type="match status" value="1"/>
</dbReference>
<comment type="similarity">
    <text evidence="3">Belongs to the aminoglycoside phosphotransferase family.</text>
</comment>
<keyword evidence="12 15" id="KW-0320">Glycogen biosynthesis</keyword>
<dbReference type="Gene3D" id="2.60.40.10">
    <property type="entry name" value="Immunoglobulins"/>
    <property type="match status" value="2"/>
</dbReference>
<dbReference type="InterPro" id="IPR006407">
    <property type="entry name" value="GlgB"/>
</dbReference>
<feature type="active site" description="Proton donor" evidence="15">
    <location>
        <position position="1031"/>
    </location>
</feature>
<feature type="region of interest" description="Disordered" evidence="16">
    <location>
        <begin position="117"/>
        <end position="149"/>
    </location>
</feature>
<evidence type="ECO:0000256" key="13">
    <source>
        <dbReference type="ARBA" id="ARBA00023277"/>
    </source>
</evidence>
<proteinExistence type="inferred from homology"/>
<dbReference type="Gene3D" id="2.60.40.1180">
    <property type="entry name" value="Golgi alpha-mannosidase II"/>
    <property type="match status" value="1"/>
</dbReference>
<evidence type="ECO:0000256" key="2">
    <source>
        <dbReference type="ARBA" id="ARBA00004964"/>
    </source>
</evidence>
<feature type="compositionally biased region" description="Acidic residues" evidence="16">
    <location>
        <begin position="549"/>
        <end position="564"/>
    </location>
</feature>
<dbReference type="GO" id="GO:0005524">
    <property type="term" value="F:ATP binding"/>
    <property type="evidence" value="ECO:0007669"/>
    <property type="project" value="UniProtKB-KW"/>
</dbReference>
<dbReference type="GO" id="GO:0003844">
    <property type="term" value="F:1,4-alpha-glucan branching enzyme activity"/>
    <property type="evidence" value="ECO:0007669"/>
    <property type="project" value="UniProtKB-UniRule"/>
</dbReference>
<evidence type="ECO:0000256" key="12">
    <source>
        <dbReference type="ARBA" id="ARBA00023056"/>
    </source>
</evidence>
<feature type="active site" description="Nucleophile" evidence="15">
    <location>
        <position position="978"/>
    </location>
</feature>
<dbReference type="Proteomes" id="UP000319516">
    <property type="component" value="Unassembled WGS sequence"/>
</dbReference>
<dbReference type="Pfam" id="PF18085">
    <property type="entry name" value="Mak_N_cap"/>
    <property type="match status" value="1"/>
</dbReference>
<keyword evidence="6 15" id="KW-0321">Glycogen metabolism</keyword>
<dbReference type="InterPro" id="IPR017853">
    <property type="entry name" value="GH"/>
</dbReference>
<evidence type="ECO:0000256" key="5">
    <source>
        <dbReference type="ARBA" id="ARBA00011245"/>
    </source>
</evidence>
<comment type="subunit">
    <text evidence="5 15">Monomer.</text>
</comment>
<comment type="function">
    <text evidence="15">Catalyzes the formation of the alpha-1,6-glucosidic linkages in glycogen by scission of a 1,4-alpha-linked oligosaccharide from growing alpha-1,4-glucan chains and the subsequent attachment of the oligosaccharide to the alpha-1,6 position.</text>
</comment>
<evidence type="ECO:0000256" key="16">
    <source>
        <dbReference type="SAM" id="MobiDB-lite"/>
    </source>
</evidence>
<dbReference type="Pfam" id="PF22019">
    <property type="entry name" value="GlgB_N"/>
    <property type="match status" value="1"/>
</dbReference>
<reference evidence="18 19" key="1">
    <citation type="submission" date="2019-06" db="EMBL/GenBank/DDBJ databases">
        <title>Sequencing the genomes of 1000 actinobacteria strains.</title>
        <authorList>
            <person name="Klenk H.-P."/>
        </authorList>
    </citation>
    <scope>NUCLEOTIDE SEQUENCE [LARGE SCALE GENOMIC DNA]</scope>
    <source>
        <strain evidence="18 19">DSM 12335</strain>
    </source>
</reference>
<dbReference type="InterPro" id="IPR054169">
    <property type="entry name" value="GlgB_N"/>
</dbReference>
<evidence type="ECO:0000313" key="18">
    <source>
        <dbReference type="EMBL" id="TQL51951.1"/>
    </source>
</evidence>
<dbReference type="HAMAP" id="MF_00685">
    <property type="entry name" value="GlgB"/>
    <property type="match status" value="1"/>
</dbReference>
<feature type="region of interest" description="Disordered" evidence="16">
    <location>
        <begin position="481"/>
        <end position="580"/>
    </location>
</feature>
<comment type="catalytic activity">
    <reaction evidence="1 15">
        <text>Transfers a segment of a (1-&gt;4)-alpha-D-glucan chain to a primary hydroxy group in a similar glucan chain.</text>
        <dbReference type="EC" id="2.4.1.18"/>
    </reaction>
</comment>
<dbReference type="GO" id="GO:0043169">
    <property type="term" value="F:cation binding"/>
    <property type="evidence" value="ECO:0007669"/>
    <property type="project" value="InterPro"/>
</dbReference>
<dbReference type="GO" id="GO:0005978">
    <property type="term" value="P:glycogen biosynthetic process"/>
    <property type="evidence" value="ECO:0007669"/>
    <property type="project" value="UniProtKB-UniRule"/>
</dbReference>
<dbReference type="Gene3D" id="3.90.1200.10">
    <property type="match status" value="1"/>
</dbReference>
<gene>
    <name evidence="15" type="primary">glgB</name>
    <name evidence="18" type="ORF">FB467_3118</name>
</gene>
<dbReference type="InterPro" id="IPR014756">
    <property type="entry name" value="Ig_E-set"/>
</dbReference>
<dbReference type="PANTHER" id="PTHR43651:SF3">
    <property type="entry name" value="1,4-ALPHA-GLUCAN-BRANCHING ENZYME"/>
    <property type="match status" value="1"/>
</dbReference>
<dbReference type="InterPro" id="IPR011009">
    <property type="entry name" value="Kinase-like_dom_sf"/>
</dbReference>
<dbReference type="EMBL" id="VFOP01000001">
    <property type="protein sequence ID" value="TQL51951.1"/>
    <property type="molecule type" value="Genomic_DNA"/>
</dbReference>
<keyword evidence="10" id="KW-0418">Kinase</keyword>
<evidence type="ECO:0000256" key="3">
    <source>
        <dbReference type="ARBA" id="ARBA00006219"/>
    </source>
</evidence>
<evidence type="ECO:0000256" key="8">
    <source>
        <dbReference type="ARBA" id="ARBA00022679"/>
    </source>
</evidence>
<comment type="caution">
    <text evidence="18">The sequence shown here is derived from an EMBL/GenBank/DDBJ whole genome shotgun (WGS) entry which is preliminary data.</text>
</comment>
<dbReference type="OrthoDB" id="9800174at2"/>
<evidence type="ECO:0000256" key="11">
    <source>
        <dbReference type="ARBA" id="ARBA00022840"/>
    </source>
</evidence>
<dbReference type="RefSeq" id="WP_141785887.1">
    <property type="nucleotide sequence ID" value="NZ_BAAAIK010000001.1"/>
</dbReference>
<comment type="pathway">
    <text evidence="2 15">Glycan biosynthesis; glycogen biosynthesis.</text>
</comment>
<evidence type="ECO:0000256" key="6">
    <source>
        <dbReference type="ARBA" id="ARBA00022600"/>
    </source>
</evidence>
<evidence type="ECO:0000256" key="10">
    <source>
        <dbReference type="ARBA" id="ARBA00022777"/>
    </source>
</evidence>
<dbReference type="GO" id="GO:0005829">
    <property type="term" value="C:cytosol"/>
    <property type="evidence" value="ECO:0007669"/>
    <property type="project" value="TreeGrafter"/>
</dbReference>
<keyword evidence="9" id="KW-0547">Nucleotide-binding</keyword>
<dbReference type="InterPro" id="IPR040999">
    <property type="entry name" value="Mak_N_cap"/>
</dbReference>
<sequence>MATLTPSFAEFLPAWVAGRRWYAGKGRSPQLRRIGGFRLQDPAGEVGIDTHLVLDESGPEPVVYQVPLTYRSTPVDDMHTALVATAEHSELGTRYIYDGTADPVYVQALLDLVHSGGTAEADGDGDTDGEGSPGQGGATGQTVGEPGTRPVVVRSAVLTGEQSNTSIIVRTEGEDAPLIIKVFRVLHPGDNPDVAVQSALAATGSTLVPPPVGSVTGTWPDPTGESVTGHLAFVQEFLPGVEDAWRRALVAAGDDEDFAGPAEELGRATAQVHAALREAFGATPVDDAARSQVLDRMAARKAAALTEVPALAEHSEAIDALYAEAGQAPWPDLQRVHGDYHLGQVLDVPDRGWVLVDFEGEPLRALTERTAPDLALRDVAGMLRSFGYVSGTLAQERQLDRTGWTAACRESFLRGYRQEATGEPGDPDTDSVLLDALEVDKALYEVVYEARNRPTWVGIPVDAVADLLARRADTSRAAAAEAAPSSSAAAQSGAPGPAAAGAASAAPTAGTEGADSTDSTNSTDNGSAPGPAGETAGAEAGDAPGAGDADQDNGGDGPDSDGVGDGDGAEHRPAVKPLSGEDVERLVRSLHNDPHSVLGAHPYDGGVTVRALRPLAASVTVLLPGDERVPMEHETHGIWVAVLDQSEVTDYRLEVQWGDGVTHLQDEPYRFLPTLGQMDRHLFSEGRHEQLWEVLGAHIQVYDGPLGQVWGTSFAVWAPHARGVHVVGDFNQWDNSAHPMRILGSTGVWELFIPGVGEGNRYKFDITGPDGHRRLKADPMAQAAEVPPSSASIVTRSHHEWSEGDAEWLRRRAERDPHSGPMSVYEVHLASWRRGLSYRELADQLVSYVAQMGFTHVEFMPVMQHPYGPSWGYHVTGYYATDSRLGSPDDLRYLIDRLHQAGIGVILDWVPGHFATDPWALARFDGTPIYEHPDPRKGWHPEWGSYIFDFGRPEVRNFLVANALFWLESFHADGLRVDGVASMLYLDYSRDEGQWIPNRFGGRENLEAVALLQETNATAYKRTPGIVTIAEESTSWPGVTRPTDYDGLGFGFKWNMGWMHDSLDYVARNPIHRQYHHHQLTFSLMYAFSERFVLPISHDEVVHGKGSMLRKMAGDRWQQLANLRAYLAFMWSHPGKQLLFMGQEFAQESEWADGRSLDWWLLDQPAHVGVQHLVRDLNQAYRDTPALWELDDHPSGFQWLEADDARGNTFAYIRYGHPLEDGDRPVLVAVANFGGQPRSRVRVGLPRGGTWRELVNTDAHDYGGSGVGNLGQVHAQENGHQGQPFSVELNIPPLGVLWLVPEGPVDGEPESGPEDTPDSAPETDPDTTAHQED</sequence>
<dbReference type="Pfam" id="PF02922">
    <property type="entry name" value="CBM_48"/>
    <property type="match status" value="1"/>
</dbReference>
<dbReference type="CDD" id="cd11322">
    <property type="entry name" value="AmyAc_Glg_BE"/>
    <property type="match status" value="1"/>
</dbReference>
<dbReference type="FunFam" id="2.60.40.1180:FF:000002">
    <property type="entry name" value="1,4-alpha-glucan branching enzyme GlgB"/>
    <property type="match status" value="1"/>
</dbReference>
<dbReference type="GO" id="GO:0004553">
    <property type="term" value="F:hydrolase activity, hydrolyzing O-glycosyl compounds"/>
    <property type="evidence" value="ECO:0007669"/>
    <property type="project" value="InterPro"/>
</dbReference>
<accession>A0A542YV44</accession>